<dbReference type="SMART" id="SM00331">
    <property type="entry name" value="PP2C_SIG"/>
    <property type="match status" value="1"/>
</dbReference>
<keyword evidence="5" id="KW-0547">Nucleotide-binding</keyword>
<dbReference type="GO" id="GO:0046872">
    <property type="term" value="F:metal ion binding"/>
    <property type="evidence" value="ECO:0007669"/>
    <property type="project" value="UniProtKB-KW"/>
</dbReference>
<dbReference type="RefSeq" id="WP_075003800.1">
    <property type="nucleotide sequence ID" value="NZ_FOAZ01000003.1"/>
</dbReference>
<evidence type="ECO:0000313" key="19">
    <source>
        <dbReference type="Proteomes" id="UP000183015"/>
    </source>
</evidence>
<sequence>MTEETFAASEAAAHRTAPSATQTAVALPGVVALARLAALVVDSDGRLTHWNLGAEELFGHRRNDVLDRTTTGLLPLVGKPTGDALDHLDDLVDFAPGWAGELTVTDRDGRRVEICCWAWRTVEPSGRGMLVLAADARGLTGSGLRIAIGEALLPFTAEAPVGPAANGSPHAEPVLAPCATRTERERAARRLAQVLPRIAADRRRAVLTQLVTAGAPAVRLNGLVLPVLPVPDSEPAAATRPSASRSAGSRATTAVSPATTGAAADGTTGARSAATTPGTTPGTEPGRAAGTRRGAGAPAGSSARGAEPGRGAATNGRSAAPAGAGETPTAAAAATAAEPQAAQPGRPAPKRPRGRLVTEQPEHGGRAAVPPQARSRAAEEEAPEETLEELAAESSSRRAALDDGPFSGPPSRASVSLGGLVGPGGAAAGEEPDGEPVNPQLLLLSDVGARIGTTLDLDRTVHEVCDVVIPGIADFACVELRDRLITDSESPRERPDDATQLRRVACSFGPTTLAWKHLVTEGSLVALAGETPSGYALQNGKPVLVPRLDPATAEACASGRGGPGLTSLFEGRSMLTLPLAARGTVLGVLTLLRDAHRPAFDEADASYLRELAARAALSIDNARLHRMEARTALTLQRSMLPTRPPRIPGVQIAHRYLPGDRRAEVGGDWFDAVQLPGSRVALVVGDVMGHGLHSAVAMGRFRTAMQTLAALDLPPGQILRHLDNLSQRLGDDHLATCLYAVYDPIARTCTLASAGHVPPVLVHPDGRGELLEIPSGAPIGVGGVPFASKEIKVTDGSMLVLCTDGLVEMRGGDIGDGLAALCGDIVDPRRSPDEVCDTVLERLHTEDRNDDLALLIARFDGIPPQDVISWSLALDASEVRRARSLVHDQLTRWGLAELTELTELLVSELVTNALRVAKGSVELQLMRVGKLLVEVSDDDHNLPSLEPSEPLDEEGRGLGLVSQLASRWGTSRKAVGKVVWFELPLPVPQRP</sequence>
<feature type="domain" description="PAS" evidence="17">
    <location>
        <begin position="39"/>
        <end position="77"/>
    </location>
</feature>
<dbReference type="SUPFAM" id="SSF55781">
    <property type="entry name" value="GAF domain-like"/>
    <property type="match status" value="1"/>
</dbReference>
<dbReference type="Gene3D" id="3.60.40.10">
    <property type="entry name" value="PPM-type phosphatase domain"/>
    <property type="match status" value="1"/>
</dbReference>
<organism evidence="18 19">
    <name type="scientific">Streptacidiphilus jiangxiensis</name>
    <dbReference type="NCBI Taxonomy" id="235985"/>
    <lineage>
        <taxon>Bacteria</taxon>
        <taxon>Bacillati</taxon>
        <taxon>Actinomycetota</taxon>
        <taxon>Actinomycetes</taxon>
        <taxon>Kitasatosporales</taxon>
        <taxon>Streptomycetaceae</taxon>
        <taxon>Streptacidiphilus</taxon>
    </lineage>
</organism>
<dbReference type="InterPro" id="IPR013767">
    <property type="entry name" value="PAS_fold"/>
</dbReference>
<dbReference type="GO" id="GO:0006355">
    <property type="term" value="P:regulation of DNA-templated transcription"/>
    <property type="evidence" value="ECO:0007669"/>
    <property type="project" value="InterPro"/>
</dbReference>
<reference evidence="19" key="1">
    <citation type="submission" date="2016-10" db="EMBL/GenBank/DDBJ databases">
        <authorList>
            <person name="Varghese N."/>
        </authorList>
    </citation>
    <scope>NUCLEOTIDE SEQUENCE [LARGE SCALE GENOMIC DNA]</scope>
    <source>
        <strain evidence="19">DSM 45096 / BCRC 16803 / CGMCC 4.1857 / CIP 109030 / JCM 12277 / KCTC 19219 / NBRC 100920 / 33214</strain>
    </source>
</reference>
<dbReference type="Pfam" id="PF00989">
    <property type="entry name" value="PAS"/>
    <property type="match status" value="1"/>
</dbReference>
<keyword evidence="8" id="KW-0067">ATP-binding</keyword>
<dbReference type="SUPFAM" id="SSF55785">
    <property type="entry name" value="PYP-like sensor domain (PAS domain)"/>
    <property type="match status" value="1"/>
</dbReference>
<dbReference type="InterPro" id="IPR035965">
    <property type="entry name" value="PAS-like_dom_sf"/>
</dbReference>
<dbReference type="PROSITE" id="PS50112">
    <property type="entry name" value="PAS"/>
    <property type="match status" value="1"/>
</dbReference>
<evidence type="ECO:0000256" key="15">
    <source>
        <dbReference type="ARBA" id="ARBA00081350"/>
    </source>
</evidence>
<evidence type="ECO:0000256" key="9">
    <source>
        <dbReference type="ARBA" id="ARBA00022842"/>
    </source>
</evidence>
<dbReference type="FunFam" id="3.60.40.10:FF:000005">
    <property type="entry name" value="Serine/threonine protein phosphatase"/>
    <property type="match status" value="1"/>
</dbReference>
<feature type="region of interest" description="Disordered" evidence="16">
    <location>
        <begin position="234"/>
        <end position="438"/>
    </location>
</feature>
<keyword evidence="7" id="KW-0378">Hydrolase</keyword>
<evidence type="ECO:0000256" key="6">
    <source>
        <dbReference type="ARBA" id="ARBA00022777"/>
    </source>
</evidence>
<proteinExistence type="predicted"/>
<dbReference type="CDD" id="cd00130">
    <property type="entry name" value="PAS"/>
    <property type="match status" value="1"/>
</dbReference>
<dbReference type="AlphaFoldDB" id="A0A1H7JFF1"/>
<dbReference type="InterPro" id="IPR001932">
    <property type="entry name" value="PPM-type_phosphatase-like_dom"/>
</dbReference>
<keyword evidence="10" id="KW-0904">Protein phosphatase</keyword>
<keyword evidence="11" id="KW-0464">Manganese</keyword>
<evidence type="ECO:0000256" key="13">
    <source>
        <dbReference type="ARBA" id="ARBA00056274"/>
    </source>
</evidence>
<feature type="compositionally biased region" description="Low complexity" evidence="16">
    <location>
        <begin position="234"/>
        <end position="345"/>
    </location>
</feature>
<name>A0A1H7JFF1_STRJI</name>
<dbReference type="InterPro" id="IPR029016">
    <property type="entry name" value="GAF-like_dom_sf"/>
</dbReference>
<evidence type="ECO:0000256" key="7">
    <source>
        <dbReference type="ARBA" id="ARBA00022801"/>
    </source>
</evidence>
<evidence type="ECO:0000256" key="4">
    <source>
        <dbReference type="ARBA" id="ARBA00022723"/>
    </source>
</evidence>
<dbReference type="CDD" id="cd16936">
    <property type="entry name" value="HATPase_RsbW-like"/>
    <property type="match status" value="1"/>
</dbReference>
<dbReference type="Gene3D" id="3.30.565.10">
    <property type="entry name" value="Histidine kinase-like ATPase, C-terminal domain"/>
    <property type="match status" value="1"/>
</dbReference>
<dbReference type="InterPro" id="IPR052016">
    <property type="entry name" value="Bact_Sigma-Reg"/>
</dbReference>
<evidence type="ECO:0000313" key="18">
    <source>
        <dbReference type="EMBL" id="SEK73293.1"/>
    </source>
</evidence>
<evidence type="ECO:0000256" key="1">
    <source>
        <dbReference type="ARBA" id="ARBA00013081"/>
    </source>
</evidence>
<evidence type="ECO:0000256" key="14">
    <source>
        <dbReference type="ARBA" id="ARBA00075117"/>
    </source>
</evidence>
<dbReference type="InterPro" id="IPR036457">
    <property type="entry name" value="PPM-type-like_dom_sf"/>
</dbReference>
<evidence type="ECO:0000256" key="11">
    <source>
        <dbReference type="ARBA" id="ARBA00023211"/>
    </source>
</evidence>
<evidence type="ECO:0000256" key="12">
    <source>
        <dbReference type="ARBA" id="ARBA00047761"/>
    </source>
</evidence>
<keyword evidence="2" id="KW-0597">Phosphoprotein</keyword>
<dbReference type="EC" id="3.1.3.16" evidence="1"/>
<feature type="compositionally biased region" description="Acidic residues" evidence="16">
    <location>
        <begin position="380"/>
        <end position="391"/>
    </location>
</feature>
<dbReference type="SUPFAM" id="SSF81606">
    <property type="entry name" value="PP2C-like"/>
    <property type="match status" value="1"/>
</dbReference>
<accession>A0A1H7JFF1</accession>
<dbReference type="PANTHER" id="PTHR43156">
    <property type="entry name" value="STAGE II SPORULATION PROTEIN E-RELATED"/>
    <property type="match status" value="1"/>
</dbReference>
<keyword evidence="3" id="KW-0808">Transferase</keyword>
<evidence type="ECO:0000256" key="10">
    <source>
        <dbReference type="ARBA" id="ARBA00022912"/>
    </source>
</evidence>
<dbReference type="SMART" id="SM00065">
    <property type="entry name" value="GAF"/>
    <property type="match status" value="1"/>
</dbReference>
<evidence type="ECO:0000256" key="3">
    <source>
        <dbReference type="ARBA" id="ARBA00022679"/>
    </source>
</evidence>
<dbReference type="EMBL" id="FOAZ01000003">
    <property type="protein sequence ID" value="SEK73293.1"/>
    <property type="molecule type" value="Genomic_DNA"/>
</dbReference>
<dbReference type="GO" id="GO:0005524">
    <property type="term" value="F:ATP binding"/>
    <property type="evidence" value="ECO:0007669"/>
    <property type="project" value="UniProtKB-KW"/>
</dbReference>
<dbReference type="Gene3D" id="3.30.450.20">
    <property type="entry name" value="PAS domain"/>
    <property type="match status" value="1"/>
</dbReference>
<dbReference type="STRING" id="235985.SAMN05414137_103267"/>
<dbReference type="InterPro" id="IPR000014">
    <property type="entry name" value="PAS"/>
</dbReference>
<comment type="catalytic activity">
    <reaction evidence="12">
        <text>O-phospho-L-seryl-[protein] + H2O = L-seryl-[protein] + phosphate</text>
        <dbReference type="Rhea" id="RHEA:20629"/>
        <dbReference type="Rhea" id="RHEA-COMP:9863"/>
        <dbReference type="Rhea" id="RHEA-COMP:11604"/>
        <dbReference type="ChEBI" id="CHEBI:15377"/>
        <dbReference type="ChEBI" id="CHEBI:29999"/>
        <dbReference type="ChEBI" id="CHEBI:43474"/>
        <dbReference type="ChEBI" id="CHEBI:83421"/>
        <dbReference type="EC" id="3.1.3.16"/>
    </reaction>
</comment>
<keyword evidence="4" id="KW-0479">Metal-binding</keyword>
<dbReference type="Pfam" id="PF07228">
    <property type="entry name" value="SpoIIE"/>
    <property type="match status" value="1"/>
</dbReference>
<dbReference type="Proteomes" id="UP000183015">
    <property type="component" value="Unassembled WGS sequence"/>
</dbReference>
<gene>
    <name evidence="18" type="ORF">SAMN05414137_103267</name>
</gene>
<dbReference type="FunFam" id="3.30.450.40:FF:000035">
    <property type="entry name" value="PAS sensor protein"/>
    <property type="match status" value="1"/>
</dbReference>
<evidence type="ECO:0000256" key="16">
    <source>
        <dbReference type="SAM" id="MobiDB-lite"/>
    </source>
</evidence>
<dbReference type="FunFam" id="3.30.565.10:FF:000028">
    <property type="entry name" value="PAS sensor protein"/>
    <property type="match status" value="1"/>
</dbReference>
<keyword evidence="9" id="KW-0460">Magnesium</keyword>
<evidence type="ECO:0000256" key="2">
    <source>
        <dbReference type="ARBA" id="ARBA00022553"/>
    </source>
</evidence>
<dbReference type="PANTHER" id="PTHR43156:SF2">
    <property type="entry name" value="STAGE II SPORULATION PROTEIN E"/>
    <property type="match status" value="1"/>
</dbReference>
<dbReference type="eggNOG" id="COG2203">
    <property type="taxonomic scope" value="Bacteria"/>
</dbReference>
<dbReference type="GO" id="GO:0016301">
    <property type="term" value="F:kinase activity"/>
    <property type="evidence" value="ECO:0007669"/>
    <property type="project" value="UniProtKB-KW"/>
</dbReference>
<evidence type="ECO:0000256" key="8">
    <source>
        <dbReference type="ARBA" id="ARBA00022840"/>
    </source>
</evidence>
<dbReference type="InterPro" id="IPR003594">
    <property type="entry name" value="HATPase_dom"/>
</dbReference>
<evidence type="ECO:0000256" key="5">
    <source>
        <dbReference type="ARBA" id="ARBA00022741"/>
    </source>
</evidence>
<dbReference type="InterPro" id="IPR036890">
    <property type="entry name" value="HATPase_C_sf"/>
</dbReference>
<evidence type="ECO:0000259" key="17">
    <source>
        <dbReference type="PROSITE" id="PS50112"/>
    </source>
</evidence>
<keyword evidence="19" id="KW-1185">Reference proteome</keyword>
<dbReference type="GO" id="GO:0004722">
    <property type="term" value="F:protein serine/threonine phosphatase activity"/>
    <property type="evidence" value="ECO:0007669"/>
    <property type="project" value="UniProtKB-EC"/>
</dbReference>
<dbReference type="eggNOG" id="COG2208">
    <property type="taxonomic scope" value="Bacteria"/>
</dbReference>
<dbReference type="Pfam" id="PF13185">
    <property type="entry name" value="GAF_2"/>
    <property type="match status" value="1"/>
</dbReference>
<dbReference type="Gene3D" id="3.30.450.40">
    <property type="match status" value="1"/>
</dbReference>
<dbReference type="InterPro" id="IPR003018">
    <property type="entry name" value="GAF"/>
</dbReference>
<comment type="function">
    <text evidence="13">Primarily acts as an independent SigF regulator that is sensitive to the osmosensory signal, mediating the cross talk of PknD with the SigF regulon. Possesses both phosphatase and kinase activities. The kinase domain functions as a classic anti-sigma factor-like kinase to phosphorylate the anti-anti-sigma factor domain at the canonical regulatory site, and the phosphatase domain antagonizes this activity.</text>
</comment>
<protein>
    <recommendedName>
        <fullName evidence="1">protein-serine/threonine phosphatase</fullName>
        <ecNumber evidence="1">3.1.3.16</ecNumber>
    </recommendedName>
    <alternativeName>
        <fullName evidence="15">Protein-serine/threonine phosphatase</fullName>
    </alternativeName>
    <alternativeName>
        <fullName evidence="14">Serine/threonine-protein kinase</fullName>
    </alternativeName>
</protein>
<dbReference type="Pfam" id="PF13581">
    <property type="entry name" value="HATPase_c_2"/>
    <property type="match status" value="1"/>
</dbReference>
<keyword evidence="6" id="KW-0418">Kinase</keyword>